<reference evidence="3 4" key="1">
    <citation type="submission" date="2019-03" db="EMBL/GenBank/DDBJ databases">
        <title>Deep-cultivation of Planctomycetes and their phenomic and genomic characterization uncovers novel biology.</title>
        <authorList>
            <person name="Wiegand S."/>
            <person name="Jogler M."/>
            <person name="Boedeker C."/>
            <person name="Pinto D."/>
            <person name="Vollmers J."/>
            <person name="Rivas-Marin E."/>
            <person name="Kohn T."/>
            <person name="Peeters S.H."/>
            <person name="Heuer A."/>
            <person name="Rast P."/>
            <person name="Oberbeckmann S."/>
            <person name="Bunk B."/>
            <person name="Jeske O."/>
            <person name="Meyerdierks A."/>
            <person name="Storesund J.E."/>
            <person name="Kallscheuer N."/>
            <person name="Luecker S."/>
            <person name="Lage O.M."/>
            <person name="Pohl T."/>
            <person name="Merkel B.J."/>
            <person name="Hornburger P."/>
            <person name="Mueller R.-W."/>
            <person name="Bruemmer F."/>
            <person name="Labrenz M."/>
            <person name="Spormann A.M."/>
            <person name="Op den Camp H."/>
            <person name="Overmann J."/>
            <person name="Amann R."/>
            <person name="Jetten M.S.M."/>
            <person name="Mascher T."/>
            <person name="Medema M.H."/>
            <person name="Devos D.P."/>
            <person name="Kaster A.-K."/>
            <person name="Ovreas L."/>
            <person name="Rohde M."/>
            <person name="Galperin M.Y."/>
            <person name="Jogler C."/>
        </authorList>
    </citation>
    <scope>NUCLEOTIDE SEQUENCE [LARGE SCALE GENOMIC DNA]</scope>
    <source>
        <strain evidence="3 4">V144</strain>
    </source>
</reference>
<evidence type="ECO:0000313" key="4">
    <source>
        <dbReference type="Proteomes" id="UP000318704"/>
    </source>
</evidence>
<accession>A0A517VXI3</accession>
<evidence type="ECO:0000313" key="3">
    <source>
        <dbReference type="EMBL" id="QDT97714.1"/>
    </source>
</evidence>
<keyword evidence="2" id="KW-0732">Signal</keyword>
<dbReference type="Proteomes" id="UP000318704">
    <property type="component" value="Chromosome"/>
</dbReference>
<evidence type="ECO:0000256" key="2">
    <source>
        <dbReference type="SAM" id="SignalP"/>
    </source>
</evidence>
<sequence length="361" mass="40803" precursor="true">MFRCCTILAGFVFAFAALNENETAQAQSIQVRFSPISKNSSVKPLELVYFIRTDKITSTARSDTLTKEAKRYGDILDTNQCIRKQGPATEQDCVGFITERLFWGGNLSSRNRVAELRGPGANDFYLKFMPRFCEKINGESARKKGDIVACIQHYPNGTQKCMHVAIVTDNGKILTKDGDESVFLVTGGNKSLNVPFKDHSFEYWRLKEKLRAEMLYDFSFGKKKEENTISFLIGWEPVDSKTIQGRFYLPKEFVQALGKNANLDVLSFIAKQKNDTFVVNDNHFTEQIQQVADALNKATNKNKKSKDKVVIDHVSFTLRGSRIKWNIEGVSKTTTTTFKDGQKEVRSSKNPFSAVATPHEK</sequence>
<feature type="region of interest" description="Disordered" evidence="1">
    <location>
        <begin position="341"/>
        <end position="361"/>
    </location>
</feature>
<dbReference type="RefSeq" id="WP_144986015.1">
    <property type="nucleotide sequence ID" value="NZ_CP037920.1"/>
</dbReference>
<evidence type="ECO:0000256" key="1">
    <source>
        <dbReference type="SAM" id="MobiDB-lite"/>
    </source>
</evidence>
<proteinExistence type="predicted"/>
<feature type="signal peptide" evidence="2">
    <location>
        <begin position="1"/>
        <end position="16"/>
    </location>
</feature>
<dbReference type="EMBL" id="CP037920">
    <property type="protein sequence ID" value="QDT97714.1"/>
    <property type="molecule type" value="Genomic_DNA"/>
</dbReference>
<organism evidence="3 4">
    <name type="scientific">Gimesia aquarii</name>
    <dbReference type="NCBI Taxonomy" id="2527964"/>
    <lineage>
        <taxon>Bacteria</taxon>
        <taxon>Pseudomonadati</taxon>
        <taxon>Planctomycetota</taxon>
        <taxon>Planctomycetia</taxon>
        <taxon>Planctomycetales</taxon>
        <taxon>Planctomycetaceae</taxon>
        <taxon>Gimesia</taxon>
    </lineage>
</organism>
<protein>
    <recommendedName>
        <fullName evidence="5">NlpC/P60 domain-containing protein</fullName>
    </recommendedName>
</protein>
<evidence type="ECO:0008006" key="5">
    <source>
        <dbReference type="Google" id="ProtNLM"/>
    </source>
</evidence>
<name>A0A517VXI3_9PLAN</name>
<gene>
    <name evidence="3" type="ORF">V144x_31950</name>
</gene>
<feature type="chain" id="PRO_5022182972" description="NlpC/P60 domain-containing protein" evidence="2">
    <location>
        <begin position="17"/>
        <end position="361"/>
    </location>
</feature>
<dbReference type="KEGG" id="gaw:V144x_31950"/>
<dbReference type="AlphaFoldDB" id="A0A517VXI3"/>